<gene>
    <name evidence="2" type="ORF">OBRU01_06602</name>
</gene>
<dbReference type="Proteomes" id="UP000037510">
    <property type="component" value="Unassembled WGS sequence"/>
</dbReference>
<dbReference type="EMBL" id="JTDY01002686">
    <property type="protein sequence ID" value="KOB70925.1"/>
    <property type="molecule type" value="Genomic_DNA"/>
</dbReference>
<sequence length="70" mass="7985">MIGLVGMCQYGMRQTAEVENQMTSVERILEYTNLPPEQPVEPNDKALKANHPSLDFDKWPTKGKHNAWIS</sequence>
<protein>
    <submittedName>
        <fullName evidence="2">Putative ATP-dependent bile acid permease</fullName>
    </submittedName>
</protein>
<name>A0A0L7L689_OPEBR</name>
<feature type="region of interest" description="Disordered" evidence="1">
    <location>
        <begin position="35"/>
        <end position="70"/>
    </location>
</feature>
<feature type="compositionally biased region" description="Basic residues" evidence="1">
    <location>
        <begin position="61"/>
        <end position="70"/>
    </location>
</feature>
<reference evidence="2 3" key="1">
    <citation type="journal article" date="2015" name="Genome Biol. Evol.">
        <title>The genome of winter moth (Operophtera brumata) provides a genomic perspective on sexual dimorphism and phenology.</title>
        <authorList>
            <person name="Derks M.F."/>
            <person name="Smit S."/>
            <person name="Salis L."/>
            <person name="Schijlen E."/>
            <person name="Bossers A."/>
            <person name="Mateman C."/>
            <person name="Pijl A.S."/>
            <person name="de Ridder D."/>
            <person name="Groenen M.A."/>
            <person name="Visser M.E."/>
            <person name="Megens H.J."/>
        </authorList>
    </citation>
    <scope>NUCLEOTIDE SEQUENCE [LARGE SCALE GENOMIC DNA]</scope>
    <source>
        <strain evidence="2">WM2013NL</strain>
        <tissue evidence="2">Head and thorax</tissue>
    </source>
</reference>
<accession>A0A0L7L689</accession>
<comment type="caution">
    <text evidence="2">The sequence shown here is derived from an EMBL/GenBank/DDBJ whole genome shotgun (WGS) entry which is preliminary data.</text>
</comment>
<evidence type="ECO:0000256" key="1">
    <source>
        <dbReference type="SAM" id="MobiDB-lite"/>
    </source>
</evidence>
<evidence type="ECO:0000313" key="3">
    <source>
        <dbReference type="Proteomes" id="UP000037510"/>
    </source>
</evidence>
<keyword evidence="3" id="KW-1185">Reference proteome</keyword>
<organism evidence="2 3">
    <name type="scientific">Operophtera brumata</name>
    <name type="common">Winter moth</name>
    <name type="synonym">Phalaena brumata</name>
    <dbReference type="NCBI Taxonomy" id="104452"/>
    <lineage>
        <taxon>Eukaryota</taxon>
        <taxon>Metazoa</taxon>
        <taxon>Ecdysozoa</taxon>
        <taxon>Arthropoda</taxon>
        <taxon>Hexapoda</taxon>
        <taxon>Insecta</taxon>
        <taxon>Pterygota</taxon>
        <taxon>Neoptera</taxon>
        <taxon>Endopterygota</taxon>
        <taxon>Lepidoptera</taxon>
        <taxon>Glossata</taxon>
        <taxon>Ditrysia</taxon>
        <taxon>Geometroidea</taxon>
        <taxon>Geometridae</taxon>
        <taxon>Larentiinae</taxon>
        <taxon>Operophtera</taxon>
    </lineage>
</organism>
<dbReference type="AlphaFoldDB" id="A0A0L7L689"/>
<evidence type="ECO:0000313" key="2">
    <source>
        <dbReference type="EMBL" id="KOB70925.1"/>
    </source>
</evidence>
<dbReference type="STRING" id="104452.A0A0L7L689"/>
<proteinExistence type="predicted"/>